<evidence type="ECO:0000256" key="4">
    <source>
        <dbReference type="ARBA" id="ARBA00012568"/>
    </source>
</evidence>
<name>A0AA36XLG7_9NEIS</name>
<evidence type="ECO:0000256" key="13">
    <source>
        <dbReference type="RuleBase" id="RU003421"/>
    </source>
</evidence>
<dbReference type="Gene3D" id="3.40.50.1820">
    <property type="entry name" value="alpha/beta hydrolase"/>
    <property type="match status" value="1"/>
</dbReference>
<dbReference type="GO" id="GO:0005737">
    <property type="term" value="C:cytoplasm"/>
    <property type="evidence" value="ECO:0007669"/>
    <property type="project" value="UniProtKB-SubCell"/>
</dbReference>
<protein>
    <recommendedName>
        <fullName evidence="5 11">Proline iminopeptidase</fullName>
        <shortName evidence="11">PIP</shortName>
        <ecNumber evidence="4 11">3.4.11.5</ecNumber>
    </recommendedName>
    <alternativeName>
        <fullName evidence="10 11">Prolyl aminopeptidase</fullName>
    </alternativeName>
</protein>
<sequence>MGTIPTSDNRRNIMHPIREPIRSGLLQVSDVHQIYWEESGNPDGLPVIFLHGGPGAGASPACRGFFNPDVFRIVIIDQRGCGRSLPYACTDDNTTWDLVADIEKVREMLGIQKWLVFGGSWGSTLSLAYAETHPERVAGLVLRGIFLCRPSEMAWLDEAGGVSQIYPAQWQKFLAPVAEEKRGGLIAAYHEMLFGKDEAGRLKAAKAWADWESYLIRFEPQDVDEDAYQSLAIARLENHYFVNEGWLKGDKAILANTDKIRHIPTIIVQGRYDLCTPMQSAWELSQALPEAELRVIQAGHSSFDPPLAAALVEAVEDMRERAAW</sequence>
<reference evidence="15 16" key="1">
    <citation type="submission" date="2011-05" db="EMBL/GenBank/DDBJ databases">
        <authorList>
            <person name="Muzny D."/>
            <person name="Qin X."/>
            <person name="Deng J."/>
            <person name="Jiang H."/>
            <person name="Liu Y."/>
            <person name="Qu J."/>
            <person name="Song X.-Z."/>
            <person name="Zhang L."/>
            <person name="Thornton R."/>
            <person name="Coyle M."/>
            <person name="Francisco L."/>
            <person name="Jackson L."/>
            <person name="Javaid M."/>
            <person name="Korchina V."/>
            <person name="Kovar C."/>
            <person name="Mata R."/>
            <person name="Mathew T."/>
            <person name="Ngo R."/>
            <person name="Nguyen L."/>
            <person name="Nguyen N."/>
            <person name="Okwuonu G."/>
            <person name="Ongeri F."/>
            <person name="Pham C."/>
            <person name="Simmons D."/>
            <person name="Wilczek-Boney K."/>
            <person name="Hale W."/>
            <person name="Jakkamsetti A."/>
            <person name="Pham P."/>
            <person name="Ruth R."/>
            <person name="San Lucas F."/>
            <person name="Warren J."/>
            <person name="Zhang J."/>
            <person name="Zhao Z."/>
            <person name="Zhou C."/>
            <person name="Zhu D."/>
            <person name="Lee S."/>
            <person name="Bess C."/>
            <person name="Blankenburg K."/>
            <person name="Forbes L."/>
            <person name="Fu Q."/>
            <person name="Gubbala S."/>
            <person name="Hirani K."/>
            <person name="Jayaseelan J.C."/>
            <person name="Lara F."/>
            <person name="Munidasa M."/>
            <person name="Palculict T."/>
            <person name="Patil S."/>
            <person name="Pu L.-L."/>
            <person name="Saada N."/>
            <person name="Tang L."/>
            <person name="Weissenberger G."/>
            <person name="Zhu Y."/>
            <person name="Hemphill L."/>
            <person name="Shang Y."/>
            <person name="Youmans B."/>
            <person name="Ayvaz T."/>
            <person name="Ross M."/>
            <person name="Santibanez J."/>
            <person name="Aqrawi P."/>
            <person name="Gross S."/>
            <person name="Joshi V."/>
            <person name="Fowler G."/>
            <person name="Nazareth L."/>
            <person name="Reid J."/>
            <person name="Worley K."/>
            <person name="Petrosino J."/>
            <person name="Highlander S."/>
            <person name="Gibbs R."/>
        </authorList>
    </citation>
    <scope>NUCLEOTIDE SEQUENCE [LARGE SCALE GENOMIC DNA]</scope>
    <source>
        <strain evidence="15 16">ATCC 33926</strain>
    </source>
</reference>
<dbReference type="Proteomes" id="UP000004982">
    <property type="component" value="Unassembled WGS sequence"/>
</dbReference>
<feature type="active site" evidence="12">
    <location>
        <position position="273"/>
    </location>
</feature>
<feature type="active site" description="Proton donor" evidence="12">
    <location>
        <position position="300"/>
    </location>
</feature>
<dbReference type="InterPro" id="IPR029058">
    <property type="entry name" value="AB_hydrolase_fold"/>
</dbReference>
<dbReference type="GO" id="GO:0006508">
    <property type="term" value="P:proteolysis"/>
    <property type="evidence" value="ECO:0007669"/>
    <property type="project" value="UniProtKB-KW"/>
</dbReference>
<dbReference type="InterPro" id="IPR005944">
    <property type="entry name" value="Pro_iminopeptidase"/>
</dbReference>
<dbReference type="Pfam" id="PF00561">
    <property type="entry name" value="Abhydrolase_1"/>
    <property type="match status" value="1"/>
</dbReference>
<evidence type="ECO:0000256" key="3">
    <source>
        <dbReference type="ARBA" id="ARBA00010088"/>
    </source>
</evidence>
<evidence type="ECO:0000256" key="12">
    <source>
        <dbReference type="PIRSR" id="PIRSR006431-1"/>
    </source>
</evidence>
<feature type="active site" description="Nucleophile" evidence="12">
    <location>
        <position position="120"/>
    </location>
</feature>
<dbReference type="InterPro" id="IPR002410">
    <property type="entry name" value="Peptidase_S33"/>
</dbReference>
<dbReference type="NCBIfam" id="TIGR01249">
    <property type="entry name" value="pro_imino_pep_1"/>
    <property type="match status" value="1"/>
</dbReference>
<proteinExistence type="inferred from homology"/>
<evidence type="ECO:0000313" key="16">
    <source>
        <dbReference type="Proteomes" id="UP000004982"/>
    </source>
</evidence>
<evidence type="ECO:0000313" key="15">
    <source>
        <dbReference type="EMBL" id="EGQ78042.1"/>
    </source>
</evidence>
<dbReference type="PANTHER" id="PTHR43722">
    <property type="entry name" value="PROLINE IMINOPEPTIDASE"/>
    <property type="match status" value="1"/>
</dbReference>
<evidence type="ECO:0000256" key="5">
    <source>
        <dbReference type="ARBA" id="ARBA00021843"/>
    </source>
</evidence>
<gene>
    <name evidence="15" type="primary">pip</name>
    <name evidence="15" type="ORF">HMPREF9418_0531</name>
</gene>
<evidence type="ECO:0000256" key="6">
    <source>
        <dbReference type="ARBA" id="ARBA00022438"/>
    </source>
</evidence>
<keyword evidence="7 11" id="KW-0963">Cytoplasm</keyword>
<dbReference type="PIRSF" id="PIRSF006431">
    <property type="entry name" value="Pept_S33"/>
    <property type="match status" value="1"/>
</dbReference>
<dbReference type="PANTHER" id="PTHR43722:SF1">
    <property type="entry name" value="PROLINE IMINOPEPTIDASE"/>
    <property type="match status" value="1"/>
</dbReference>
<evidence type="ECO:0000256" key="8">
    <source>
        <dbReference type="ARBA" id="ARBA00022670"/>
    </source>
</evidence>
<evidence type="ECO:0000256" key="2">
    <source>
        <dbReference type="ARBA" id="ARBA00004496"/>
    </source>
</evidence>
<dbReference type="PRINTS" id="PR00111">
    <property type="entry name" value="ABHYDROLASE"/>
</dbReference>
<comment type="similarity">
    <text evidence="3 11 13">Belongs to the peptidase S33 family.</text>
</comment>
<dbReference type="EC" id="3.4.11.5" evidence="4 11"/>
<evidence type="ECO:0000256" key="10">
    <source>
        <dbReference type="ARBA" id="ARBA00029605"/>
    </source>
</evidence>
<evidence type="ECO:0000256" key="7">
    <source>
        <dbReference type="ARBA" id="ARBA00022490"/>
    </source>
</evidence>
<evidence type="ECO:0000259" key="14">
    <source>
        <dbReference type="Pfam" id="PF00561"/>
    </source>
</evidence>
<comment type="caution">
    <text evidence="15">The sequence shown here is derived from an EMBL/GenBank/DDBJ whole genome shotgun (WGS) entry which is preliminary data.</text>
</comment>
<keyword evidence="9 11" id="KW-0378">Hydrolase</keyword>
<organism evidence="15 16">
    <name type="scientific">Neisseria macacae ATCC 33926</name>
    <dbReference type="NCBI Taxonomy" id="997348"/>
    <lineage>
        <taxon>Bacteria</taxon>
        <taxon>Pseudomonadati</taxon>
        <taxon>Pseudomonadota</taxon>
        <taxon>Betaproteobacteria</taxon>
        <taxon>Neisseriales</taxon>
        <taxon>Neisseriaceae</taxon>
        <taxon>Neisseria</taxon>
    </lineage>
</organism>
<feature type="domain" description="AB hydrolase-1" evidence="14">
    <location>
        <begin position="46"/>
        <end position="304"/>
    </location>
</feature>
<evidence type="ECO:0000256" key="11">
    <source>
        <dbReference type="PIRNR" id="PIRNR006431"/>
    </source>
</evidence>
<keyword evidence="6 11" id="KW-0031">Aminopeptidase</keyword>
<keyword evidence="8 11" id="KW-0645">Protease</keyword>
<dbReference type="InterPro" id="IPR000073">
    <property type="entry name" value="AB_hydrolase_1"/>
</dbReference>
<comment type="catalytic activity">
    <reaction evidence="1 11 13">
        <text>Release of N-terminal proline from a peptide.</text>
        <dbReference type="EC" id="3.4.11.5"/>
    </reaction>
</comment>
<dbReference type="PRINTS" id="PR00793">
    <property type="entry name" value="PROAMNOPTASE"/>
</dbReference>
<dbReference type="GO" id="GO:0004177">
    <property type="term" value="F:aminopeptidase activity"/>
    <property type="evidence" value="ECO:0007669"/>
    <property type="project" value="UniProtKB-UniRule"/>
</dbReference>
<accession>A0AA36XLG7</accession>
<dbReference type="SUPFAM" id="SSF53474">
    <property type="entry name" value="alpha/beta-Hydrolases"/>
    <property type="match status" value="1"/>
</dbReference>
<evidence type="ECO:0000256" key="9">
    <source>
        <dbReference type="ARBA" id="ARBA00022801"/>
    </source>
</evidence>
<dbReference type="AlphaFoldDB" id="A0AA36XLG7"/>
<evidence type="ECO:0000256" key="1">
    <source>
        <dbReference type="ARBA" id="ARBA00001585"/>
    </source>
</evidence>
<dbReference type="EMBL" id="AFQE01000025">
    <property type="protein sequence ID" value="EGQ78042.1"/>
    <property type="molecule type" value="Genomic_DNA"/>
</dbReference>
<comment type="subcellular location">
    <subcellularLocation>
        <location evidence="2 11">Cytoplasm</location>
    </subcellularLocation>
</comment>